<sequence>MGIFRYDLYKSPNVGIFAKSNDKLVLLPHGYAETKFKKITEILEVNPIFVSIAGNRIIGPMVVLNNNGMLLPSTASEDEVVHLKHETGLNVSKLDSKLTAIGNLISTNDKGAIVSPLFKNEFDKQIGDVLGVEAHTMSVADFNQTGSLIVSTNGGAAVHPKATEKEVEIISSVLKVEVEPLTINGGIPYLSSGIVWNTQSLIVGNLTTGPELIMLSRAFKM</sequence>
<dbReference type="AlphaFoldDB" id="A0A557SSV0"/>
<organism evidence="4 5">
    <name type="scientific">Candidatus Nitrosocosmicus arcticus</name>
    <dbReference type="NCBI Taxonomy" id="2035267"/>
    <lineage>
        <taxon>Archaea</taxon>
        <taxon>Nitrososphaerota</taxon>
        <taxon>Nitrososphaeria</taxon>
        <taxon>Nitrososphaerales</taxon>
        <taxon>Nitrososphaeraceae</taxon>
        <taxon>Candidatus Nitrosocosmicus</taxon>
    </lineage>
</organism>
<dbReference type="SMART" id="SM00654">
    <property type="entry name" value="eIF6"/>
    <property type="match status" value="1"/>
</dbReference>
<dbReference type="EMBL" id="VOAH01000013">
    <property type="protein sequence ID" value="TVP39696.1"/>
    <property type="molecule type" value="Genomic_DNA"/>
</dbReference>
<dbReference type="Gene3D" id="3.75.10.10">
    <property type="entry name" value="L-arginine/glycine Amidinotransferase, Chain A"/>
    <property type="match status" value="1"/>
</dbReference>
<comment type="function">
    <text evidence="3">Binds to the 50S ribosomal subunit and prevents its association with the 30S ribosomal subunit to form the 70S initiation complex.</text>
</comment>
<keyword evidence="5" id="KW-1185">Reference proteome</keyword>
<dbReference type="GO" id="GO:0003743">
    <property type="term" value="F:translation initiation factor activity"/>
    <property type="evidence" value="ECO:0007669"/>
    <property type="project" value="UniProtKB-UniRule"/>
</dbReference>
<keyword evidence="1 3" id="KW-0396">Initiation factor</keyword>
<dbReference type="Pfam" id="PF01912">
    <property type="entry name" value="eIF-6"/>
    <property type="match status" value="1"/>
</dbReference>
<reference evidence="4 5" key="1">
    <citation type="journal article" date="2019" name="Front. Microbiol.">
        <title>Ammonia Oxidation by the Arctic Terrestrial Thaumarchaeote Candidatus Nitrosocosmicus arcticus Is Stimulated by Increasing Temperatures.</title>
        <authorList>
            <person name="Alves R.J.E."/>
            <person name="Kerou M."/>
            <person name="Zappe A."/>
            <person name="Bittner R."/>
            <person name="Abby S.S."/>
            <person name="Schmidt H.A."/>
            <person name="Pfeifer K."/>
            <person name="Schleper C."/>
        </authorList>
    </citation>
    <scope>NUCLEOTIDE SEQUENCE [LARGE SCALE GENOMIC DNA]</scope>
    <source>
        <strain evidence="4 5">Kfb</strain>
    </source>
</reference>
<evidence type="ECO:0000256" key="3">
    <source>
        <dbReference type="HAMAP-Rule" id="MF_00032"/>
    </source>
</evidence>
<comment type="similarity">
    <text evidence="3">Belongs to the eIF-6 family.</text>
</comment>
<dbReference type="PANTHER" id="PTHR10784">
    <property type="entry name" value="TRANSLATION INITIATION FACTOR 6"/>
    <property type="match status" value="1"/>
</dbReference>
<accession>A0A557SSV0</accession>
<evidence type="ECO:0000256" key="2">
    <source>
        <dbReference type="ARBA" id="ARBA00022917"/>
    </source>
</evidence>
<dbReference type="GO" id="GO:0043022">
    <property type="term" value="F:ribosome binding"/>
    <property type="evidence" value="ECO:0007669"/>
    <property type="project" value="InterPro"/>
</dbReference>
<name>A0A557SSV0_9ARCH</name>
<gene>
    <name evidence="4" type="primary">eIF-6</name>
    <name evidence="3" type="synonym">eif6</name>
    <name evidence="4" type="ORF">NARC_130035</name>
</gene>
<evidence type="ECO:0000313" key="4">
    <source>
        <dbReference type="EMBL" id="TVP39696.1"/>
    </source>
</evidence>
<proteinExistence type="inferred from homology"/>
<evidence type="ECO:0000313" key="5">
    <source>
        <dbReference type="Proteomes" id="UP000315289"/>
    </source>
</evidence>
<dbReference type="NCBIfam" id="TIGR00323">
    <property type="entry name" value="eIF-6"/>
    <property type="match status" value="1"/>
</dbReference>
<dbReference type="HAMAP" id="MF_00032">
    <property type="entry name" value="eIF_6"/>
    <property type="match status" value="1"/>
</dbReference>
<keyword evidence="2 3" id="KW-0648">Protein biosynthesis</keyword>
<evidence type="ECO:0000256" key="1">
    <source>
        <dbReference type="ARBA" id="ARBA00022540"/>
    </source>
</evidence>
<dbReference type="GO" id="GO:0042256">
    <property type="term" value="P:cytosolic ribosome assembly"/>
    <property type="evidence" value="ECO:0007669"/>
    <property type="project" value="InterPro"/>
</dbReference>
<dbReference type="OrthoDB" id="33582at2157"/>
<protein>
    <recommendedName>
        <fullName evidence="3">Translation initiation factor 6</fullName>
        <shortName evidence="3">aIF-6</shortName>
    </recommendedName>
</protein>
<dbReference type="InterPro" id="IPR002769">
    <property type="entry name" value="eIF6"/>
</dbReference>
<dbReference type="RefSeq" id="WP_144733043.1">
    <property type="nucleotide sequence ID" value="NZ_ML675588.1"/>
</dbReference>
<comment type="caution">
    <text evidence="4">The sequence shown here is derived from an EMBL/GenBank/DDBJ whole genome shotgun (WGS) entry which is preliminary data.</text>
</comment>
<dbReference type="Proteomes" id="UP000315289">
    <property type="component" value="Unassembled WGS sequence"/>
</dbReference>
<dbReference type="SUPFAM" id="SSF55909">
    <property type="entry name" value="Pentein"/>
    <property type="match status" value="1"/>
</dbReference>